<comment type="caution">
    <text evidence="1">The sequence shown here is derived from an EMBL/GenBank/DDBJ whole genome shotgun (WGS) entry which is preliminary data.</text>
</comment>
<sequence length="101" mass="11452">MPVQTLQDPGEVFEAIKESPNPVVVHYWAPWMGPESPFMPVFWEADENRGEEIDFVIVDSGFIHPEHSPDEMPLTVLYQGGEEIDSAPFDPEEIQALIERA</sequence>
<dbReference type="OrthoDB" id="4361376at2759"/>
<dbReference type="SUPFAM" id="SSF52833">
    <property type="entry name" value="Thioredoxin-like"/>
    <property type="match status" value="1"/>
</dbReference>
<keyword evidence="2" id="KW-1185">Reference proteome</keyword>
<evidence type="ECO:0000313" key="1">
    <source>
        <dbReference type="EMBL" id="KGO75081.1"/>
    </source>
</evidence>
<accession>A0A0A2L7D9</accession>
<dbReference type="InterPro" id="IPR036249">
    <property type="entry name" value="Thioredoxin-like_sf"/>
</dbReference>
<name>A0A0A2L7D9_PENIT</name>
<reference evidence="1 2" key="1">
    <citation type="journal article" date="2015" name="Mol. Plant Microbe Interact.">
        <title>Genome, transcriptome, and functional analyses of Penicillium expansum provide new insights into secondary metabolism and pathogenicity.</title>
        <authorList>
            <person name="Ballester A.R."/>
            <person name="Marcet-Houben M."/>
            <person name="Levin E."/>
            <person name="Sela N."/>
            <person name="Selma-Lazaro C."/>
            <person name="Carmona L."/>
            <person name="Wisniewski M."/>
            <person name="Droby S."/>
            <person name="Gonzalez-Candelas L."/>
            <person name="Gabaldon T."/>
        </authorList>
    </citation>
    <scope>NUCLEOTIDE SEQUENCE [LARGE SCALE GENOMIC DNA]</scope>
    <source>
        <strain evidence="1 2">PHI-1</strain>
    </source>
</reference>
<dbReference type="Gene3D" id="3.40.30.10">
    <property type="entry name" value="Glutaredoxin"/>
    <property type="match status" value="1"/>
</dbReference>
<evidence type="ECO:0000313" key="2">
    <source>
        <dbReference type="Proteomes" id="UP000030104"/>
    </source>
</evidence>
<evidence type="ECO:0008006" key="3">
    <source>
        <dbReference type="Google" id="ProtNLM"/>
    </source>
</evidence>
<dbReference type="OMA" id="PWMGPES"/>
<dbReference type="PhylomeDB" id="A0A0A2L7D9"/>
<dbReference type="Proteomes" id="UP000030104">
    <property type="component" value="Unassembled WGS sequence"/>
</dbReference>
<dbReference type="EMBL" id="JQGA01000520">
    <property type="protein sequence ID" value="KGO75081.1"/>
    <property type="molecule type" value="Genomic_DNA"/>
</dbReference>
<organism evidence="1 2">
    <name type="scientific">Penicillium italicum</name>
    <name type="common">Blue mold</name>
    <dbReference type="NCBI Taxonomy" id="40296"/>
    <lineage>
        <taxon>Eukaryota</taxon>
        <taxon>Fungi</taxon>
        <taxon>Dikarya</taxon>
        <taxon>Ascomycota</taxon>
        <taxon>Pezizomycotina</taxon>
        <taxon>Eurotiomycetes</taxon>
        <taxon>Eurotiomycetidae</taxon>
        <taxon>Eurotiales</taxon>
        <taxon>Aspergillaceae</taxon>
        <taxon>Penicillium</taxon>
    </lineage>
</organism>
<protein>
    <recommendedName>
        <fullName evidence="3">Thioredoxin domain-containing protein</fullName>
    </recommendedName>
</protein>
<gene>
    <name evidence="1" type="ORF">PITC_058330</name>
</gene>
<dbReference type="HOGENOM" id="CLU_2291122_0_0_1"/>
<dbReference type="CDD" id="cd02947">
    <property type="entry name" value="TRX_family"/>
    <property type="match status" value="1"/>
</dbReference>
<proteinExistence type="predicted"/>
<dbReference type="AlphaFoldDB" id="A0A0A2L7D9"/>